<dbReference type="Pfam" id="PF13463">
    <property type="entry name" value="HTH_27"/>
    <property type="match status" value="1"/>
</dbReference>
<comment type="caution">
    <text evidence="5">The sequence shown here is derived from an EMBL/GenBank/DDBJ whole genome shotgun (WGS) entry which is preliminary data.</text>
</comment>
<sequence length="459" mass="51500">MKQAEESSSEEDWVNVMDKAAQGSMKQQAGESSDWRIWLQHYARDVYRRALAADGTQPLSGPSANQIKVLNPLGTLGETALRIVETYAVGAASRFASSGTVAEGEAPDAFYNELAVTLSGLSLLVSSGRAYDYGTFTQPKIFQSELWQILRKIRESAELSYAREAELAELDRRVMFLLGSIGPLPPADISAASGVDKAQISRSVKRLLQEGYVERTQIRSPILLTEKGRSLADKLLKLAELRNRELTFDVSDEELADFFSVMKLLLDRAIMLYEQERDLTQQTYASESGVEDIRIPTERRVGEDIVIDRSSIVAPLLTLSAYFSRSAALTFKRLTGLSNFEAWVLSEISQNPPIEWAQLVSRLDRDHSQSGRTINALIERGLVAREGKPVRRLGRFSPTAKGKELYAIIAEMGMKRSEFLMEPLSGERLEHFMLTFDKIRHNAFAQLERERALEEIENQ</sequence>
<gene>
    <name evidence="5" type="ORF">D6851_03470</name>
</gene>
<keyword evidence="2" id="KW-0238">DNA-binding</keyword>
<dbReference type="Proteomes" id="UP000284395">
    <property type="component" value="Unassembled WGS sequence"/>
</dbReference>
<evidence type="ECO:0000256" key="1">
    <source>
        <dbReference type="ARBA" id="ARBA00023015"/>
    </source>
</evidence>
<keyword evidence="6" id="KW-1185">Reference proteome</keyword>
<dbReference type="Gene3D" id="1.10.10.10">
    <property type="entry name" value="Winged helix-like DNA-binding domain superfamily/Winged helix DNA-binding domain"/>
    <property type="match status" value="2"/>
</dbReference>
<evidence type="ECO:0000313" key="5">
    <source>
        <dbReference type="EMBL" id="RKF23532.1"/>
    </source>
</evidence>
<dbReference type="InterPro" id="IPR036388">
    <property type="entry name" value="WH-like_DNA-bd_sf"/>
</dbReference>
<evidence type="ECO:0000256" key="3">
    <source>
        <dbReference type="ARBA" id="ARBA00023163"/>
    </source>
</evidence>
<evidence type="ECO:0000259" key="4">
    <source>
        <dbReference type="PROSITE" id="PS50995"/>
    </source>
</evidence>
<accession>A0A420ES80</accession>
<dbReference type="AlphaFoldDB" id="A0A420ES80"/>
<dbReference type="PROSITE" id="PS50995">
    <property type="entry name" value="HTH_MARR_2"/>
    <property type="match status" value="1"/>
</dbReference>
<name>A0A420ES80_9SPHN</name>
<protein>
    <submittedName>
        <fullName evidence="5">MarR family transcriptional regulator</fullName>
    </submittedName>
</protein>
<dbReference type="GO" id="GO:0003677">
    <property type="term" value="F:DNA binding"/>
    <property type="evidence" value="ECO:0007669"/>
    <property type="project" value="UniProtKB-KW"/>
</dbReference>
<dbReference type="InterPro" id="IPR000835">
    <property type="entry name" value="HTH_MarR-typ"/>
</dbReference>
<reference evidence="5 6" key="1">
    <citation type="submission" date="2018-09" db="EMBL/GenBank/DDBJ databases">
        <title>Altererythrobacter spongiae sp. nov., isolated from a marine sponge.</title>
        <authorList>
            <person name="Zhuang L."/>
            <person name="Luo L."/>
        </authorList>
    </citation>
    <scope>NUCLEOTIDE SEQUENCE [LARGE SCALE GENOMIC DNA]</scope>
    <source>
        <strain evidence="5 6">HN-Y73</strain>
    </source>
</reference>
<dbReference type="OrthoDB" id="7397951at2"/>
<dbReference type="InterPro" id="IPR036390">
    <property type="entry name" value="WH_DNA-bd_sf"/>
</dbReference>
<feature type="domain" description="HTH marR-type" evidence="4">
    <location>
        <begin position="143"/>
        <end position="267"/>
    </location>
</feature>
<organism evidence="5 6">
    <name type="scientific">Altericroceibacterium spongiae</name>
    <dbReference type="NCBI Taxonomy" id="2320269"/>
    <lineage>
        <taxon>Bacteria</taxon>
        <taxon>Pseudomonadati</taxon>
        <taxon>Pseudomonadota</taxon>
        <taxon>Alphaproteobacteria</taxon>
        <taxon>Sphingomonadales</taxon>
        <taxon>Erythrobacteraceae</taxon>
        <taxon>Altericroceibacterium</taxon>
    </lineage>
</organism>
<evidence type="ECO:0000313" key="6">
    <source>
        <dbReference type="Proteomes" id="UP000284395"/>
    </source>
</evidence>
<keyword evidence="1" id="KW-0805">Transcription regulation</keyword>
<dbReference type="RefSeq" id="WP_120323437.1">
    <property type="nucleotide sequence ID" value="NZ_RAPF01000001.1"/>
</dbReference>
<dbReference type="SUPFAM" id="SSF46785">
    <property type="entry name" value="Winged helix' DNA-binding domain"/>
    <property type="match status" value="2"/>
</dbReference>
<keyword evidence="3" id="KW-0804">Transcription</keyword>
<dbReference type="EMBL" id="RAPF01000001">
    <property type="protein sequence ID" value="RKF23532.1"/>
    <property type="molecule type" value="Genomic_DNA"/>
</dbReference>
<dbReference type="PANTHER" id="PTHR42756:SF1">
    <property type="entry name" value="TRANSCRIPTIONAL REPRESSOR OF EMRAB OPERON"/>
    <property type="match status" value="1"/>
</dbReference>
<evidence type="ECO:0000256" key="2">
    <source>
        <dbReference type="ARBA" id="ARBA00023125"/>
    </source>
</evidence>
<dbReference type="PANTHER" id="PTHR42756">
    <property type="entry name" value="TRANSCRIPTIONAL REGULATOR, MARR"/>
    <property type="match status" value="1"/>
</dbReference>
<dbReference type="GO" id="GO:0003700">
    <property type="term" value="F:DNA-binding transcription factor activity"/>
    <property type="evidence" value="ECO:0007669"/>
    <property type="project" value="InterPro"/>
</dbReference>
<proteinExistence type="predicted"/>
<dbReference type="SMART" id="SM00347">
    <property type="entry name" value="HTH_MARR"/>
    <property type="match status" value="2"/>
</dbReference>
<dbReference type="Pfam" id="PF12802">
    <property type="entry name" value="MarR_2"/>
    <property type="match status" value="1"/>
</dbReference>